<accession>A0ABP8S0P3</accession>
<evidence type="ECO:0000256" key="3">
    <source>
        <dbReference type="ARBA" id="ARBA00022630"/>
    </source>
</evidence>
<keyword evidence="4" id="KW-0274">FAD</keyword>
<sequence length="540" mass="59754">MSDRTADDPETYDAVVVGAGFSGLYMLHRLLRSGYRVRVLEAGSGVGGTWHHNRYPGARCDIESMDYSYSFDEELQQEWQWSERYAAQPELLRYLNHVADRHDLRPHIDLDTRVVSAGFDDAADGWTVRTDTGRALRARWCLMATGCLSVAQVPAIAGLDRFTGQWLHTGAWPKEGVSFEGKRVGVIGTGSSGTQLIPIVAEQAEHLHVFQRTANFTMPAQNRPMTEAESAVWKSEYPQRRAHARTSGFGHNQPQNDRRHADMTPAERLAELESRWAAGGLHMMRAFADVMTDAEANEATAEFLRGKIREVVHDPEVAELLSPRGLPFGTKRLCSGTGYYETFNRPDVTLVDVRSAPVQEITATGLRTTTAEYELDVIVFATGFDAMTGSLSRIDVRGEGGKTLAEAWAAGPRTYLGLGVSGFPNLFLLTGPGSPSVFSNMVNSAEQHVEWVADLLDHAHHERIGRIEATADAEAAWTTHLADVAGRTLYSRARNSWFHGANVPGKPQVFMPYLGGVGEYRRRADEIARQDYAGFQLTSR</sequence>
<protein>
    <submittedName>
        <fullName evidence="8">NAD(P)/FAD-dependent oxidoreductase</fullName>
    </submittedName>
</protein>
<evidence type="ECO:0000256" key="5">
    <source>
        <dbReference type="ARBA" id="ARBA00022857"/>
    </source>
</evidence>
<comment type="cofactor">
    <cofactor evidence="1">
        <name>FAD</name>
        <dbReference type="ChEBI" id="CHEBI:57692"/>
    </cofactor>
</comment>
<keyword evidence="3" id="KW-0285">Flavoprotein</keyword>
<evidence type="ECO:0000256" key="4">
    <source>
        <dbReference type="ARBA" id="ARBA00022827"/>
    </source>
</evidence>
<keyword evidence="6" id="KW-0560">Oxidoreductase</keyword>
<keyword evidence="9" id="KW-1185">Reference proteome</keyword>
<evidence type="ECO:0000313" key="8">
    <source>
        <dbReference type="EMBL" id="GAA4556952.1"/>
    </source>
</evidence>
<keyword evidence="7" id="KW-0503">Monooxygenase</keyword>
<evidence type="ECO:0000313" key="9">
    <source>
        <dbReference type="Proteomes" id="UP001501598"/>
    </source>
</evidence>
<dbReference type="PANTHER" id="PTHR43098">
    <property type="entry name" value="L-ORNITHINE N(5)-MONOOXYGENASE-RELATED"/>
    <property type="match status" value="1"/>
</dbReference>
<proteinExistence type="inferred from homology"/>
<dbReference type="RefSeq" id="WP_345426085.1">
    <property type="nucleotide sequence ID" value="NZ_BAABGT010000099.1"/>
</dbReference>
<evidence type="ECO:0000256" key="7">
    <source>
        <dbReference type="ARBA" id="ARBA00023033"/>
    </source>
</evidence>
<gene>
    <name evidence="8" type="ORF">GCM10023175_60340</name>
</gene>
<dbReference type="InterPro" id="IPR036188">
    <property type="entry name" value="FAD/NAD-bd_sf"/>
</dbReference>
<dbReference type="Pfam" id="PF00743">
    <property type="entry name" value="FMO-like"/>
    <property type="match status" value="1"/>
</dbReference>
<dbReference type="InterPro" id="IPR050775">
    <property type="entry name" value="FAD-binding_Monooxygenases"/>
</dbReference>
<dbReference type="Proteomes" id="UP001501598">
    <property type="component" value="Unassembled WGS sequence"/>
</dbReference>
<dbReference type="EMBL" id="BAABGT010000099">
    <property type="protein sequence ID" value="GAA4556952.1"/>
    <property type="molecule type" value="Genomic_DNA"/>
</dbReference>
<dbReference type="SUPFAM" id="SSF51905">
    <property type="entry name" value="FAD/NAD(P)-binding domain"/>
    <property type="match status" value="2"/>
</dbReference>
<evidence type="ECO:0000256" key="6">
    <source>
        <dbReference type="ARBA" id="ARBA00023002"/>
    </source>
</evidence>
<comment type="caution">
    <text evidence="8">The sequence shown here is derived from an EMBL/GenBank/DDBJ whole genome shotgun (WGS) entry which is preliminary data.</text>
</comment>
<dbReference type="Gene3D" id="3.50.50.60">
    <property type="entry name" value="FAD/NAD(P)-binding domain"/>
    <property type="match status" value="2"/>
</dbReference>
<organism evidence="8 9">
    <name type="scientific">Pseudonocardia xishanensis</name>
    <dbReference type="NCBI Taxonomy" id="630995"/>
    <lineage>
        <taxon>Bacteria</taxon>
        <taxon>Bacillati</taxon>
        <taxon>Actinomycetota</taxon>
        <taxon>Actinomycetes</taxon>
        <taxon>Pseudonocardiales</taxon>
        <taxon>Pseudonocardiaceae</taxon>
        <taxon>Pseudonocardia</taxon>
    </lineage>
</organism>
<evidence type="ECO:0000256" key="2">
    <source>
        <dbReference type="ARBA" id="ARBA00010139"/>
    </source>
</evidence>
<dbReference type="PANTHER" id="PTHR43098:SF3">
    <property type="entry name" value="L-ORNITHINE N(5)-MONOOXYGENASE-RELATED"/>
    <property type="match status" value="1"/>
</dbReference>
<reference evidence="9" key="1">
    <citation type="journal article" date="2019" name="Int. J. Syst. Evol. Microbiol.">
        <title>The Global Catalogue of Microorganisms (GCM) 10K type strain sequencing project: providing services to taxonomists for standard genome sequencing and annotation.</title>
        <authorList>
            <consortium name="The Broad Institute Genomics Platform"/>
            <consortium name="The Broad Institute Genome Sequencing Center for Infectious Disease"/>
            <person name="Wu L."/>
            <person name="Ma J."/>
        </authorList>
    </citation>
    <scope>NUCLEOTIDE SEQUENCE [LARGE SCALE GENOMIC DNA]</scope>
    <source>
        <strain evidence="9">JCM 17906</strain>
    </source>
</reference>
<dbReference type="InterPro" id="IPR020946">
    <property type="entry name" value="Flavin_mOase-like"/>
</dbReference>
<evidence type="ECO:0000256" key="1">
    <source>
        <dbReference type="ARBA" id="ARBA00001974"/>
    </source>
</evidence>
<name>A0ABP8S0P3_9PSEU</name>
<keyword evidence="5" id="KW-0521">NADP</keyword>
<comment type="similarity">
    <text evidence="2">Belongs to the FAD-binding monooxygenase family.</text>
</comment>